<reference evidence="2 3" key="1">
    <citation type="journal article" date="2020" name="Cell Rep.">
        <title>Local necrotic cells trigger systemic immune activation via gut microbiome dysbiosis in Drosophila.</title>
        <authorList>
            <person name="Kosakamoto H."/>
            <person name="Yamauchi T."/>
            <person name="Akuzawa-Tokita Y."/>
            <person name="Nishimura K."/>
            <person name="Soga T."/>
            <person name="Murakami T."/>
            <person name="Mori H."/>
            <person name="Yamamoto K."/>
            <person name="Miyazaki R."/>
            <person name="Koto A."/>
            <person name="Miura M."/>
            <person name="Obata F."/>
        </authorList>
    </citation>
    <scope>NUCLEOTIDE SEQUENCE [LARGE SCALE GENOMIC DNA]</scope>
    <source>
        <strain evidence="2 3">Ai</strain>
    </source>
</reference>
<keyword evidence="3" id="KW-1185">Reference proteome</keyword>
<feature type="signal peptide" evidence="1">
    <location>
        <begin position="1"/>
        <end position="20"/>
    </location>
</feature>
<comment type="caution">
    <text evidence="2">The sequence shown here is derived from an EMBL/GenBank/DDBJ whole genome shotgun (WGS) entry which is preliminary data.</text>
</comment>
<accession>A0A6V8IBQ9</accession>
<feature type="chain" id="PRO_5027943592" evidence="1">
    <location>
        <begin position="21"/>
        <end position="709"/>
    </location>
</feature>
<evidence type="ECO:0000313" key="2">
    <source>
        <dbReference type="EMBL" id="GFE94497.1"/>
    </source>
</evidence>
<name>A0A6V8IBQ9_9PROT</name>
<evidence type="ECO:0000313" key="3">
    <source>
        <dbReference type="Proteomes" id="UP000548726"/>
    </source>
</evidence>
<organism evidence="2 3">
    <name type="scientific">Acetobacter persici</name>
    <dbReference type="NCBI Taxonomy" id="1076596"/>
    <lineage>
        <taxon>Bacteria</taxon>
        <taxon>Pseudomonadati</taxon>
        <taxon>Pseudomonadota</taxon>
        <taxon>Alphaproteobacteria</taxon>
        <taxon>Acetobacterales</taxon>
        <taxon>Acetobacteraceae</taxon>
        <taxon>Acetobacter</taxon>
    </lineage>
</organism>
<gene>
    <name evidence="2" type="ORF">DmAi_25560</name>
</gene>
<dbReference type="RefSeq" id="WP_086655871.1">
    <property type="nucleotide sequence ID" value="NZ_BLJP01000013.1"/>
</dbReference>
<evidence type="ECO:0000256" key="1">
    <source>
        <dbReference type="SAM" id="SignalP"/>
    </source>
</evidence>
<proteinExistence type="predicted"/>
<sequence>MKKYFFALSLLLALPDMAMASTALSSAGTDISSDTVNTAYNQTNAEVCPVTPWVTDADRYGHNITLGDEFVYPDTGLKIKVTQVTSDNKMSAYDVEGPGYSDKSFLNAPEWSRVVQAASSSVNAPCLQISSEAIIARTAQSVMQDTYNLKNFGLSLDNSQSDKENMETVLNSLGENAVVYIPKGSNWDGLLPDNPQKKLTYIWGARQTGDYPPIPGDGDTSVMLSNGVSIEYQNKKTSFTYPFTSFYWNKNQNFTGPWSSNYQQYASGLFRAISGPTSTGNTSPIQATLSSYGNNPSGSYDVGLSLNAQKYGQNSMWGLVIDLNDFSPKSAGAFASWNEYDLWAYGQDIKDWSPDYGNPQGGHRSLFYVNGHSLSPGGWSANKQITVSGTGQDDLPEPVVIGVTASDGTDYVWYATQSGTTGSQEPVFPVPAKILGSISGDTLTVTKVSSGSLSVGDSITGASPVNVVHIVSQLSGTTGGTGTYKLDSNTESAATNEPMYSVPVVKDGTVAWQFGQEKASTISSGMFWTGDAFDFISAIASDTKITQAVLDTSVAQFGQDADVIRMAPGQRLDFSAQGTLATANRHTLSYEASDSALEYKVGGQPVVKVEDDHTFTVNDGNLFINNGNSLVLQNKGGYTNVFLYVDSEGNLTYLGGIGTFKGSIVNTTAAPSSSQASCKAGQFADDASYHYACIADNRWKRVGWNSDSW</sequence>
<keyword evidence="1" id="KW-0732">Signal</keyword>
<dbReference type="AlphaFoldDB" id="A0A6V8IBQ9"/>
<protein>
    <submittedName>
        <fullName evidence="2">Uncharacterized protein</fullName>
    </submittedName>
</protein>
<dbReference type="OrthoDB" id="7226444at2"/>
<dbReference type="Proteomes" id="UP000548726">
    <property type="component" value="Unassembled WGS sequence"/>
</dbReference>
<dbReference type="EMBL" id="BLJP01000013">
    <property type="protein sequence ID" value="GFE94497.1"/>
    <property type="molecule type" value="Genomic_DNA"/>
</dbReference>